<gene>
    <name evidence="1" type="ordered locus">VFMJ11_A0696</name>
</gene>
<sequence length="135" mass="15601">MPNNLELSLPIIIERDIDYSDVSQIIERCISDFESEFIPVIAPICIQYDPRADFCEGSLNVESVSFDNLETDDEDLLILDGCITGSVDVTFDWYAHYGCKDMHAEDQVDDSWAFRIENDELKFSLVIPEERYDEF</sequence>
<reference evidence="1 2" key="2">
    <citation type="journal article" date="2009" name="Nature">
        <title>A single regulatory gene is sufficient to alter bacterial host range.</title>
        <authorList>
            <person name="Mandel M.J."/>
            <person name="Wollenberg M.S."/>
            <person name="Stabb E.V."/>
            <person name="Visick K.L."/>
            <person name="Ruby E.G."/>
        </authorList>
    </citation>
    <scope>NUCLEOTIDE SEQUENCE [LARGE SCALE GENOMIC DNA]</scope>
    <source>
        <strain evidence="1 2">MJ11</strain>
    </source>
</reference>
<evidence type="ECO:0000313" key="1">
    <source>
        <dbReference type="EMBL" id="ACH63811.1"/>
    </source>
</evidence>
<protein>
    <submittedName>
        <fullName evidence="1">Uncharacterized protein</fullName>
    </submittedName>
</protein>
<accession>B5EU77</accession>
<reference evidence="2" key="1">
    <citation type="submission" date="2008-08" db="EMBL/GenBank/DDBJ databases">
        <title>Complete sequence of Vibrio fischeri strain MJ11.</title>
        <authorList>
            <person name="Mandel M.J."/>
            <person name="Stabb E.V."/>
            <person name="Ruby E.G."/>
            <person name="Ferriera S."/>
            <person name="Johnson J."/>
            <person name="Kravitz S."/>
            <person name="Beeson K."/>
            <person name="Sutton G."/>
            <person name="Rogers Y.-H."/>
            <person name="Friedman R."/>
            <person name="Frazier M."/>
            <person name="Venter J.C."/>
        </authorList>
    </citation>
    <scope>NUCLEOTIDE SEQUENCE [LARGE SCALE GENOMIC DNA]</scope>
    <source>
        <strain evidence="2">MJ11</strain>
    </source>
</reference>
<dbReference type="KEGG" id="vfm:VFMJ11_A0696"/>
<dbReference type="EMBL" id="CP001133">
    <property type="protein sequence ID" value="ACH63811.1"/>
    <property type="molecule type" value="Genomic_DNA"/>
</dbReference>
<dbReference type="Proteomes" id="UP000001857">
    <property type="component" value="Chromosome II"/>
</dbReference>
<dbReference type="RefSeq" id="WP_012534983.1">
    <property type="nucleotide sequence ID" value="NC_011186.1"/>
</dbReference>
<organism evidence="1 2">
    <name type="scientific">Aliivibrio fischeri (strain MJ11)</name>
    <name type="common">Vibrio fischeri</name>
    <dbReference type="NCBI Taxonomy" id="388396"/>
    <lineage>
        <taxon>Bacteria</taxon>
        <taxon>Pseudomonadati</taxon>
        <taxon>Pseudomonadota</taxon>
        <taxon>Gammaproteobacteria</taxon>
        <taxon>Vibrionales</taxon>
        <taxon>Vibrionaceae</taxon>
        <taxon>Aliivibrio</taxon>
    </lineage>
</organism>
<dbReference type="HOGENOM" id="CLU_1884911_0_0_6"/>
<dbReference type="AlphaFoldDB" id="B5EU77"/>
<evidence type="ECO:0000313" key="2">
    <source>
        <dbReference type="Proteomes" id="UP000001857"/>
    </source>
</evidence>
<proteinExistence type="predicted"/>
<name>B5EU77_ALIFM</name>